<feature type="signal peptide" evidence="11">
    <location>
        <begin position="1"/>
        <end position="22"/>
    </location>
</feature>
<feature type="domain" description="CFEM" evidence="12">
    <location>
        <begin position="21"/>
        <end position="87"/>
    </location>
</feature>
<comment type="similarity">
    <text evidence="3">Belongs to the RBT5 family.</text>
</comment>
<evidence type="ECO:0000256" key="7">
    <source>
        <dbReference type="ARBA" id="ARBA00023157"/>
    </source>
</evidence>
<dbReference type="AlphaFoldDB" id="A0A9P8N5T4"/>
<reference evidence="13" key="1">
    <citation type="submission" date="2021-09" db="EMBL/GenBank/DDBJ databases">
        <title>A high-quality genome of the endoparasitic fungus Hirsutella rhossiliensis with a comparison of Hirsutella genomes reveals transposable elements contributing to genome size variation.</title>
        <authorList>
            <person name="Lin R."/>
            <person name="Jiao Y."/>
            <person name="Sun X."/>
            <person name="Ling J."/>
            <person name="Xie B."/>
            <person name="Cheng X."/>
        </authorList>
    </citation>
    <scope>NUCLEOTIDE SEQUENCE</scope>
    <source>
        <strain evidence="13">HR02</strain>
    </source>
</reference>
<keyword evidence="5" id="KW-0325">Glycoprotein</keyword>
<sequence>MGRFVPLILGAWSALQLFGAVAQDVPTCIPGCANQLRSDFAKFSCQSATDAACLCQEKFISSVVECSAKCKAKDEDVRRNLGQSFCAGHLPSAASSSSVKPGTPSSAPPPSTATPTSATPVSTSAPPSSTSVPPSSTSSAPASTQASTSASSTSSAVAAATSATSASETSVAASQTSAALAGAKTSEAAATDPSASALSQASVVGIGVGVGAAVIAIAGIVLCLLLRSRKRTPRPSMDISKPLPGSGRAYAGRDHNSFEKYGNDIEMTTNRYEDMVPRQQPRTMV</sequence>
<name>A0A9P8N5T4_9HYPO</name>
<evidence type="ECO:0000256" key="5">
    <source>
        <dbReference type="ARBA" id="ARBA00022622"/>
    </source>
</evidence>
<keyword evidence="10" id="KW-0812">Transmembrane</keyword>
<evidence type="ECO:0000256" key="10">
    <source>
        <dbReference type="SAM" id="Phobius"/>
    </source>
</evidence>
<dbReference type="Proteomes" id="UP000824596">
    <property type="component" value="Unassembled WGS sequence"/>
</dbReference>
<evidence type="ECO:0000313" key="14">
    <source>
        <dbReference type="Proteomes" id="UP000824596"/>
    </source>
</evidence>
<keyword evidence="10" id="KW-1133">Transmembrane helix</keyword>
<evidence type="ECO:0000256" key="11">
    <source>
        <dbReference type="SAM" id="SignalP"/>
    </source>
</evidence>
<evidence type="ECO:0000256" key="6">
    <source>
        <dbReference type="ARBA" id="ARBA00022729"/>
    </source>
</evidence>
<evidence type="ECO:0000256" key="2">
    <source>
        <dbReference type="ARBA" id="ARBA00004613"/>
    </source>
</evidence>
<comment type="caution">
    <text evidence="13">The sequence shown here is derived from an EMBL/GenBank/DDBJ whole genome shotgun (WGS) entry which is preliminary data.</text>
</comment>
<dbReference type="InterPro" id="IPR008427">
    <property type="entry name" value="Extracellular_membr_CFEM_dom"/>
</dbReference>
<keyword evidence="8" id="KW-0449">Lipoprotein</keyword>
<evidence type="ECO:0000256" key="4">
    <source>
        <dbReference type="ARBA" id="ARBA00022525"/>
    </source>
</evidence>
<keyword evidence="4" id="KW-0964">Secreted</keyword>
<feature type="compositionally biased region" description="Low complexity" evidence="9">
    <location>
        <begin position="113"/>
        <end position="152"/>
    </location>
</feature>
<keyword evidence="6 11" id="KW-0732">Signal</keyword>
<feature type="region of interest" description="Disordered" evidence="9">
    <location>
        <begin position="91"/>
        <end position="152"/>
    </location>
</feature>
<dbReference type="SMART" id="SM00747">
    <property type="entry name" value="CFEM"/>
    <property type="match status" value="1"/>
</dbReference>
<keyword evidence="14" id="KW-1185">Reference proteome</keyword>
<evidence type="ECO:0000256" key="8">
    <source>
        <dbReference type="ARBA" id="ARBA00023288"/>
    </source>
</evidence>
<dbReference type="RefSeq" id="XP_044724983.1">
    <property type="nucleotide sequence ID" value="XM_044858583.1"/>
</dbReference>
<organism evidence="13 14">
    <name type="scientific">Hirsutella rhossiliensis</name>
    <dbReference type="NCBI Taxonomy" id="111463"/>
    <lineage>
        <taxon>Eukaryota</taxon>
        <taxon>Fungi</taxon>
        <taxon>Dikarya</taxon>
        <taxon>Ascomycota</taxon>
        <taxon>Pezizomycotina</taxon>
        <taxon>Sordariomycetes</taxon>
        <taxon>Hypocreomycetidae</taxon>
        <taxon>Hypocreales</taxon>
        <taxon>Ophiocordycipitaceae</taxon>
        <taxon>Hirsutella</taxon>
    </lineage>
</organism>
<dbReference type="GO" id="GO:0098552">
    <property type="term" value="C:side of membrane"/>
    <property type="evidence" value="ECO:0007669"/>
    <property type="project" value="UniProtKB-KW"/>
</dbReference>
<keyword evidence="5" id="KW-0336">GPI-anchor</keyword>
<dbReference type="OrthoDB" id="4778251at2759"/>
<evidence type="ECO:0000256" key="9">
    <source>
        <dbReference type="SAM" id="MobiDB-lite"/>
    </source>
</evidence>
<comment type="subcellular location">
    <subcellularLocation>
        <location evidence="1">Membrane</location>
        <topology evidence="1">Lipid-anchor</topology>
        <topology evidence="1">GPI-anchor</topology>
    </subcellularLocation>
    <subcellularLocation>
        <location evidence="2">Secreted</location>
    </subcellularLocation>
</comment>
<gene>
    <name evidence="13" type="ORF">HRG_00112</name>
</gene>
<evidence type="ECO:0000313" key="13">
    <source>
        <dbReference type="EMBL" id="KAH0967470.1"/>
    </source>
</evidence>
<proteinExistence type="inferred from homology"/>
<dbReference type="GO" id="GO:0005576">
    <property type="term" value="C:extracellular region"/>
    <property type="evidence" value="ECO:0007669"/>
    <property type="project" value="UniProtKB-SubCell"/>
</dbReference>
<evidence type="ECO:0000259" key="12">
    <source>
        <dbReference type="SMART" id="SM00747"/>
    </source>
</evidence>
<evidence type="ECO:0000256" key="1">
    <source>
        <dbReference type="ARBA" id="ARBA00004589"/>
    </source>
</evidence>
<dbReference type="Pfam" id="PF05730">
    <property type="entry name" value="CFEM"/>
    <property type="match status" value="1"/>
</dbReference>
<dbReference type="EMBL" id="JAIZPD010000001">
    <property type="protein sequence ID" value="KAH0967470.1"/>
    <property type="molecule type" value="Genomic_DNA"/>
</dbReference>
<keyword evidence="7" id="KW-1015">Disulfide bond</keyword>
<protein>
    <submittedName>
        <fullName evidence="13">CFEM domain-containing protein</fullName>
    </submittedName>
</protein>
<feature type="region of interest" description="Disordered" evidence="9">
    <location>
        <begin position="233"/>
        <end position="256"/>
    </location>
</feature>
<feature type="chain" id="PRO_5040386931" evidence="11">
    <location>
        <begin position="23"/>
        <end position="285"/>
    </location>
</feature>
<feature type="compositionally biased region" description="Low complexity" evidence="9">
    <location>
        <begin position="95"/>
        <end position="105"/>
    </location>
</feature>
<feature type="transmembrane region" description="Helical" evidence="10">
    <location>
        <begin position="203"/>
        <end position="226"/>
    </location>
</feature>
<keyword evidence="10" id="KW-0472">Membrane</keyword>
<dbReference type="GeneID" id="68349241"/>
<accession>A0A9P8N5T4</accession>
<evidence type="ECO:0000256" key="3">
    <source>
        <dbReference type="ARBA" id="ARBA00010031"/>
    </source>
</evidence>